<dbReference type="GO" id="GO:0009247">
    <property type="term" value="P:glycolipid biosynthetic process"/>
    <property type="evidence" value="ECO:0007669"/>
    <property type="project" value="InterPro"/>
</dbReference>
<proteinExistence type="inferred from homology"/>
<protein>
    <recommendedName>
        <fullName evidence="4">Diacylglycerol glucosyltransferase N-terminal domain-containing protein</fullName>
    </recommendedName>
</protein>
<dbReference type="PANTHER" id="PTHR43025">
    <property type="entry name" value="MONOGALACTOSYLDIACYLGLYCEROL SYNTHASE"/>
    <property type="match status" value="1"/>
</dbReference>
<keyword evidence="6" id="KW-1185">Reference proteome</keyword>
<dbReference type="Proteomes" id="UP000631114">
    <property type="component" value="Unassembled WGS sequence"/>
</dbReference>
<dbReference type="PANTHER" id="PTHR43025:SF1">
    <property type="entry name" value="MONOGALACTOSYLDIACYLGLYCEROL SYNTHASE 2, CHLOROPLASTIC"/>
    <property type="match status" value="1"/>
</dbReference>
<evidence type="ECO:0000256" key="1">
    <source>
        <dbReference type="ARBA" id="ARBA00006962"/>
    </source>
</evidence>
<evidence type="ECO:0000256" key="2">
    <source>
        <dbReference type="ARBA" id="ARBA00022676"/>
    </source>
</evidence>
<keyword evidence="2" id="KW-0328">Glycosyltransferase</keyword>
<dbReference type="Pfam" id="PF06925">
    <property type="entry name" value="MGDG_synth"/>
    <property type="match status" value="1"/>
</dbReference>
<dbReference type="OrthoDB" id="200404at2759"/>
<evidence type="ECO:0000313" key="6">
    <source>
        <dbReference type="Proteomes" id="UP000631114"/>
    </source>
</evidence>
<accession>A0A835HMX9</accession>
<name>A0A835HMX9_9MAGN</name>
<sequence>MFMAPRESDTTTEIHISHDDICERCMERVQSGWPLNDMESQYKFMVKHVQPLEESWRPVSMEYKPDIIISVHPLMQHIPLWVLKWRGTLKKPVFVTIITDFNTCHRIMVAKRALLDGLESSRTSSIWLAHQAFFLLHNNLEGSVKRRELEMDPKLPAVTLMGGGEGMGPVKKTAKALGDALFDESMGPNWPSRRGYMWP</sequence>
<evidence type="ECO:0000313" key="5">
    <source>
        <dbReference type="EMBL" id="KAF9603815.1"/>
    </source>
</evidence>
<dbReference type="AlphaFoldDB" id="A0A835HMX9"/>
<reference evidence="5 6" key="1">
    <citation type="submission" date="2020-10" db="EMBL/GenBank/DDBJ databases">
        <title>The Coptis chinensis genome and diversification of protoberbering-type alkaloids.</title>
        <authorList>
            <person name="Wang B."/>
            <person name="Shu S."/>
            <person name="Song C."/>
            <person name="Liu Y."/>
        </authorList>
    </citation>
    <scope>NUCLEOTIDE SEQUENCE [LARGE SCALE GENOMIC DNA]</scope>
    <source>
        <strain evidence="5">HL-2020</strain>
        <tissue evidence="5">Leaf</tissue>
    </source>
</reference>
<dbReference type="GO" id="GO:0016020">
    <property type="term" value="C:membrane"/>
    <property type="evidence" value="ECO:0007669"/>
    <property type="project" value="GOC"/>
</dbReference>
<dbReference type="InterPro" id="IPR050519">
    <property type="entry name" value="Glycosyltransf_28_UgtP"/>
</dbReference>
<dbReference type="GO" id="GO:0016758">
    <property type="term" value="F:hexosyltransferase activity"/>
    <property type="evidence" value="ECO:0007669"/>
    <property type="project" value="InterPro"/>
</dbReference>
<evidence type="ECO:0000259" key="4">
    <source>
        <dbReference type="Pfam" id="PF06925"/>
    </source>
</evidence>
<gene>
    <name evidence="5" type="ORF">IFM89_037949</name>
</gene>
<organism evidence="5 6">
    <name type="scientific">Coptis chinensis</name>
    <dbReference type="NCBI Taxonomy" id="261450"/>
    <lineage>
        <taxon>Eukaryota</taxon>
        <taxon>Viridiplantae</taxon>
        <taxon>Streptophyta</taxon>
        <taxon>Embryophyta</taxon>
        <taxon>Tracheophyta</taxon>
        <taxon>Spermatophyta</taxon>
        <taxon>Magnoliopsida</taxon>
        <taxon>Ranunculales</taxon>
        <taxon>Ranunculaceae</taxon>
        <taxon>Coptidoideae</taxon>
        <taxon>Coptis</taxon>
    </lineage>
</organism>
<dbReference type="EMBL" id="JADFTS010000006">
    <property type="protein sequence ID" value="KAF9603815.1"/>
    <property type="molecule type" value="Genomic_DNA"/>
</dbReference>
<comment type="caution">
    <text evidence="5">The sequence shown here is derived from an EMBL/GenBank/DDBJ whole genome shotgun (WGS) entry which is preliminary data.</text>
</comment>
<evidence type="ECO:0000256" key="3">
    <source>
        <dbReference type="ARBA" id="ARBA00022679"/>
    </source>
</evidence>
<comment type="similarity">
    <text evidence="1">Belongs to the glycosyltransferase 28 family.</text>
</comment>
<dbReference type="InterPro" id="IPR009695">
    <property type="entry name" value="Diacylglyc_glucosyltr_N"/>
</dbReference>
<feature type="domain" description="Diacylglycerol glucosyltransferase N-terminal" evidence="4">
    <location>
        <begin position="60"/>
        <end position="110"/>
    </location>
</feature>
<keyword evidence="3" id="KW-0808">Transferase</keyword>